<reference evidence="8 9" key="1">
    <citation type="submission" date="2019-06" db="EMBL/GenBank/DDBJ databases">
        <authorList>
            <person name="Li M."/>
        </authorList>
    </citation>
    <scope>NUCLEOTIDE SEQUENCE [LARGE SCALE GENOMIC DNA]</scope>
    <source>
        <strain evidence="8 9">BGMRC6574</strain>
    </source>
</reference>
<evidence type="ECO:0000259" key="6">
    <source>
        <dbReference type="Pfam" id="PF00732"/>
    </source>
</evidence>
<dbReference type="Pfam" id="PF05199">
    <property type="entry name" value="GMC_oxred_C"/>
    <property type="match status" value="1"/>
</dbReference>
<dbReference type="OrthoDB" id="9798604at2"/>
<dbReference type="AlphaFoldDB" id="A0A506U170"/>
<dbReference type="EMBL" id="VHLH01000017">
    <property type="protein sequence ID" value="TPW28103.1"/>
    <property type="molecule type" value="Genomic_DNA"/>
</dbReference>
<organism evidence="8 9">
    <name type="scientific">Pararhizobium mangrovi</name>
    <dbReference type="NCBI Taxonomy" id="2590452"/>
    <lineage>
        <taxon>Bacteria</taxon>
        <taxon>Pseudomonadati</taxon>
        <taxon>Pseudomonadota</taxon>
        <taxon>Alphaproteobacteria</taxon>
        <taxon>Hyphomicrobiales</taxon>
        <taxon>Rhizobiaceae</taxon>
        <taxon>Rhizobium/Agrobacterium group</taxon>
        <taxon>Pararhizobium</taxon>
    </lineage>
</organism>
<dbReference type="Proteomes" id="UP000320314">
    <property type="component" value="Unassembled WGS sequence"/>
</dbReference>
<feature type="domain" description="Glucose-methanol-choline oxidoreductase C-terminal" evidence="7">
    <location>
        <begin position="383"/>
        <end position="531"/>
    </location>
</feature>
<dbReference type="Pfam" id="PF00732">
    <property type="entry name" value="GMC_oxred_N"/>
    <property type="match status" value="1"/>
</dbReference>
<evidence type="ECO:0000256" key="1">
    <source>
        <dbReference type="ARBA" id="ARBA00001974"/>
    </source>
</evidence>
<keyword evidence="5" id="KW-0560">Oxidoreductase</keyword>
<dbReference type="InterPro" id="IPR007867">
    <property type="entry name" value="GMC_OxRtase_C"/>
</dbReference>
<dbReference type="Gene3D" id="3.50.50.60">
    <property type="entry name" value="FAD/NAD(P)-binding domain"/>
    <property type="match status" value="2"/>
</dbReference>
<dbReference type="InterPro" id="IPR000172">
    <property type="entry name" value="GMC_OxRdtase_N"/>
</dbReference>
<keyword evidence="3" id="KW-0285">Flavoprotein</keyword>
<dbReference type="PANTHER" id="PTHR42784:SF1">
    <property type="entry name" value="PYRANOSE 2-OXIDASE"/>
    <property type="match status" value="1"/>
</dbReference>
<keyword evidence="4" id="KW-0274">FAD</keyword>
<evidence type="ECO:0000313" key="9">
    <source>
        <dbReference type="Proteomes" id="UP000320314"/>
    </source>
</evidence>
<evidence type="ECO:0000256" key="2">
    <source>
        <dbReference type="ARBA" id="ARBA00010790"/>
    </source>
</evidence>
<accession>A0A506U170</accession>
<dbReference type="RefSeq" id="WP_141166928.1">
    <property type="nucleotide sequence ID" value="NZ_VHLH01000017.1"/>
</dbReference>
<dbReference type="GO" id="GO:0016614">
    <property type="term" value="F:oxidoreductase activity, acting on CH-OH group of donors"/>
    <property type="evidence" value="ECO:0007669"/>
    <property type="project" value="InterPro"/>
</dbReference>
<dbReference type="SUPFAM" id="SSF54373">
    <property type="entry name" value="FAD-linked reductases, C-terminal domain"/>
    <property type="match status" value="1"/>
</dbReference>
<comment type="caution">
    <text evidence="8">The sequence shown here is derived from an EMBL/GenBank/DDBJ whole genome shotgun (WGS) entry which is preliminary data.</text>
</comment>
<dbReference type="PANTHER" id="PTHR42784">
    <property type="entry name" value="PYRANOSE 2-OXIDASE"/>
    <property type="match status" value="1"/>
</dbReference>
<dbReference type="InterPro" id="IPR036188">
    <property type="entry name" value="FAD/NAD-bd_sf"/>
</dbReference>
<evidence type="ECO:0000256" key="3">
    <source>
        <dbReference type="ARBA" id="ARBA00022630"/>
    </source>
</evidence>
<dbReference type="GO" id="GO:0050660">
    <property type="term" value="F:flavin adenine dinucleotide binding"/>
    <property type="evidence" value="ECO:0007669"/>
    <property type="project" value="InterPro"/>
</dbReference>
<dbReference type="InterPro" id="IPR051473">
    <property type="entry name" value="P2Ox-like"/>
</dbReference>
<gene>
    <name evidence="8" type="ORF">FJU11_10075</name>
</gene>
<evidence type="ECO:0000313" key="8">
    <source>
        <dbReference type="EMBL" id="TPW28103.1"/>
    </source>
</evidence>
<evidence type="ECO:0000256" key="5">
    <source>
        <dbReference type="ARBA" id="ARBA00023002"/>
    </source>
</evidence>
<evidence type="ECO:0000259" key="7">
    <source>
        <dbReference type="Pfam" id="PF05199"/>
    </source>
</evidence>
<comment type="similarity">
    <text evidence="2">Belongs to the GMC oxidoreductase family.</text>
</comment>
<sequence length="542" mass="59858">MSEMFDAIVVGSGPSGSFAAKELTDQGLSVLMIEAGREVKPEDFVAPKRQSGRGVTMFDRAMATLGGRGVQARAAFYRPMLKQFYVSDRDNPYTTPSDAPYVWIRGRQGGGRSHVFGRMLLRWSDDDFRSQSRYGSGVDWPFDYAELAPYYEEVERLLELRGNRDGLTTLPDSVVASPAALTPAEESFRTAVETRWPERRVIAWRSMPHHSSRRMAPLRAAQASGRLTERYDRIVRRVLVENGRATGVEIVDSRSGTVETLHAGHVVICASPIETVRLLFNSADDTHKAGLANSSGELGRYFMDQLPMLGTGIYPEVKGWSVDESAPEDPFYGRSGGIFIPRFETADPAERGQFDFQGAVGRSPTGETDPSQLLFFGFGRMEPDPDNRVTLDPRRRDRWGIPVPHVRCRMGETDRARLQKQEATFIETVNGAGGEVEFVGSPNGRREWGRGAFPQSNAVSRALFRLFFQRVMVMGAAIHETGGARMGTDPANSVLNGWGQAWDVPNLWICDASAFPGSGVSGTTLTIMAQAVRACRRLAQTS</sequence>
<feature type="domain" description="Glucose-methanol-choline oxidoreductase N-terminal" evidence="6">
    <location>
        <begin position="9"/>
        <end position="284"/>
    </location>
</feature>
<dbReference type="SUPFAM" id="SSF51905">
    <property type="entry name" value="FAD/NAD(P)-binding domain"/>
    <property type="match status" value="1"/>
</dbReference>
<protein>
    <submittedName>
        <fullName evidence="8">GMC family oxidoreductase</fullName>
    </submittedName>
</protein>
<comment type="cofactor">
    <cofactor evidence="1">
        <name>FAD</name>
        <dbReference type="ChEBI" id="CHEBI:57692"/>
    </cofactor>
</comment>
<name>A0A506U170_9HYPH</name>
<proteinExistence type="inferred from homology"/>
<evidence type="ECO:0000256" key="4">
    <source>
        <dbReference type="ARBA" id="ARBA00022827"/>
    </source>
</evidence>
<keyword evidence="9" id="KW-1185">Reference proteome</keyword>